<dbReference type="PATRIC" id="fig|1203554.3.peg.1933"/>
<evidence type="ECO:0000313" key="2">
    <source>
        <dbReference type="EMBL" id="EPD98147.1"/>
    </source>
</evidence>
<reference evidence="2 3" key="1">
    <citation type="submission" date="2013-04" db="EMBL/GenBank/DDBJ databases">
        <title>The Genome Sequence of Sutterella wadsworthensis HGA0223.</title>
        <authorList>
            <consortium name="The Broad Institute Genomics Platform"/>
            <person name="Earl A."/>
            <person name="Ward D."/>
            <person name="Feldgarden M."/>
            <person name="Gevers D."/>
            <person name="Schmidt T.M."/>
            <person name="Dover J."/>
            <person name="Dai D."/>
            <person name="Walker B."/>
            <person name="Young S."/>
            <person name="Zeng Q."/>
            <person name="Gargeya S."/>
            <person name="Fitzgerald M."/>
            <person name="Haas B."/>
            <person name="Abouelleil A."/>
            <person name="Allen A.W."/>
            <person name="Alvarado L."/>
            <person name="Arachchi H.M."/>
            <person name="Berlin A.M."/>
            <person name="Chapman S.B."/>
            <person name="Gainer-Dewar J."/>
            <person name="Goldberg J."/>
            <person name="Griggs A."/>
            <person name="Gujja S."/>
            <person name="Hansen M."/>
            <person name="Howarth C."/>
            <person name="Imamovic A."/>
            <person name="Ireland A."/>
            <person name="Larimer J."/>
            <person name="McCowan C."/>
            <person name="Murphy C."/>
            <person name="Pearson M."/>
            <person name="Poon T.W."/>
            <person name="Priest M."/>
            <person name="Roberts A."/>
            <person name="Saif S."/>
            <person name="Shea T."/>
            <person name="Sisk P."/>
            <person name="Sykes S."/>
            <person name="Wortman J."/>
            <person name="Nusbaum C."/>
            <person name="Birren B."/>
        </authorList>
    </citation>
    <scope>NUCLEOTIDE SEQUENCE [LARGE SCALE GENOMIC DNA]</scope>
    <source>
        <strain evidence="2 3">HGA0223</strain>
    </source>
</reference>
<keyword evidence="3" id="KW-1185">Reference proteome</keyword>
<dbReference type="Proteomes" id="UP000014400">
    <property type="component" value="Unassembled WGS sequence"/>
</dbReference>
<dbReference type="SUPFAM" id="SSF53474">
    <property type="entry name" value="alpha/beta-Hydrolases"/>
    <property type="match status" value="1"/>
</dbReference>
<dbReference type="Gene3D" id="3.40.50.1820">
    <property type="entry name" value="alpha/beta hydrolase"/>
    <property type="match status" value="1"/>
</dbReference>
<dbReference type="PANTHER" id="PTHR11559">
    <property type="entry name" value="CARBOXYLESTERASE"/>
    <property type="match status" value="1"/>
</dbReference>
<organism evidence="2 3">
    <name type="scientific">Sutterella wadsworthensis HGA0223</name>
    <dbReference type="NCBI Taxonomy" id="1203554"/>
    <lineage>
        <taxon>Bacteria</taxon>
        <taxon>Pseudomonadati</taxon>
        <taxon>Pseudomonadota</taxon>
        <taxon>Betaproteobacteria</taxon>
        <taxon>Burkholderiales</taxon>
        <taxon>Sutterellaceae</taxon>
        <taxon>Sutterella</taxon>
    </lineage>
</organism>
<dbReference type="Pfam" id="PF00135">
    <property type="entry name" value="COesterase"/>
    <property type="match status" value="1"/>
</dbReference>
<proteinExistence type="predicted"/>
<evidence type="ECO:0000259" key="1">
    <source>
        <dbReference type="Pfam" id="PF00135"/>
    </source>
</evidence>
<dbReference type="InterPro" id="IPR050309">
    <property type="entry name" value="Type-B_Carboxylest/Lipase"/>
</dbReference>
<dbReference type="InterPro" id="IPR002018">
    <property type="entry name" value="CarbesteraseB"/>
</dbReference>
<dbReference type="HOGENOM" id="CLU_006586_16_0_4"/>
<evidence type="ECO:0000313" key="3">
    <source>
        <dbReference type="Proteomes" id="UP000014400"/>
    </source>
</evidence>
<dbReference type="AlphaFoldDB" id="S3BVL3"/>
<dbReference type="ESTHER" id="9burk-e7h2s3">
    <property type="family name" value="Carb_B_Bacteria"/>
</dbReference>
<dbReference type="eggNOG" id="COG2272">
    <property type="taxonomic scope" value="Bacteria"/>
</dbReference>
<dbReference type="EMBL" id="ATCF01000027">
    <property type="protein sequence ID" value="EPD98147.1"/>
    <property type="molecule type" value="Genomic_DNA"/>
</dbReference>
<dbReference type="InterPro" id="IPR029058">
    <property type="entry name" value="AB_hydrolase_fold"/>
</dbReference>
<accession>S3BVL3</accession>
<name>S3BVL3_9BURK</name>
<comment type="caution">
    <text evidence="2">The sequence shown here is derived from an EMBL/GenBank/DDBJ whole genome shotgun (WGS) entry which is preliminary data.</text>
</comment>
<gene>
    <name evidence="2" type="ORF">HMPREF1476_01853</name>
</gene>
<sequence length="554" mass="60090">MHSALQREKLTAANRTVPSSQLAFHAMQRRRFLENSALASLPLLSSLALLPGCAVYERNIHSDDRPSADAPAGRFRGVRQPNTGIQVYLGIPFMKNPYEPVRRFLAPQPMERIADTLDCVKHGALPLQPGPDGAMIGGDGPLCLNIWVPRDATPRSRFPVMVWVPGGGSIRCAQNDERFDGTHFAAHGCILVTLAYRVNIDGFLKIRGGDSNLGVRDIIMGLRWVKDNIAAFGGDPQAVTAFGQSAGGTHLVDVVASPYAQGLLRGAIIQSPSAVAQWRSDAQADRAAEFVAKGLGAEPTRESLAKVPFEKLSDLPKIAGRLAADPEWAKFTDGNVSLFKGWIDQDVIPELPVDALRKGAARKMAFIVGSTSSEWRYYIVPNGAIAKKNRASAAALIAGANRPETVLEAYVRVNRGKTWGDCFAQIQSDLIFRMPCVKLAESLAAGGAQVWTYDFAWESPVKGKSGASLGAAHTVDVPFVFQNLSAPRAVRTIGERPPQALAQAMHSAWLTFAKTGCAPWTPFSLDTRRAMRFDAKSQEVSDPWAFERLTLPAR</sequence>
<protein>
    <recommendedName>
        <fullName evidence="1">Carboxylesterase type B domain-containing protein</fullName>
    </recommendedName>
</protein>
<dbReference type="STRING" id="1203554.HMPREF1476_01853"/>
<feature type="domain" description="Carboxylesterase type B" evidence="1">
    <location>
        <begin position="66"/>
        <end position="517"/>
    </location>
</feature>